<organism evidence="7 8">
    <name type="scientific">Halorubrum rubrum</name>
    <dbReference type="NCBI Taxonomy" id="1126240"/>
    <lineage>
        <taxon>Archaea</taxon>
        <taxon>Methanobacteriati</taxon>
        <taxon>Methanobacteriota</taxon>
        <taxon>Stenosarchaea group</taxon>
        <taxon>Halobacteria</taxon>
        <taxon>Halobacteriales</taxon>
        <taxon>Haloferacaceae</taxon>
        <taxon>Halorubrum</taxon>
    </lineage>
</organism>
<dbReference type="Pfam" id="PF01876">
    <property type="entry name" value="RNase_P_p30"/>
    <property type="match status" value="1"/>
</dbReference>
<reference evidence="7 8" key="1">
    <citation type="journal article" date="2019" name="Int. J. Syst. Evol. Microbiol.">
        <title>The Global Catalogue of Microorganisms (GCM) 10K type strain sequencing project: providing services to taxonomists for standard genome sequencing and annotation.</title>
        <authorList>
            <consortium name="The Broad Institute Genomics Platform"/>
            <consortium name="The Broad Institute Genome Sequencing Center for Infectious Disease"/>
            <person name="Wu L."/>
            <person name="Ma J."/>
        </authorList>
    </citation>
    <scope>NUCLEOTIDE SEQUENCE [LARGE SCALE GENOMIC DNA]</scope>
    <source>
        <strain evidence="7 8">CGMCC 1.12124</strain>
    </source>
</reference>
<evidence type="ECO:0000256" key="3">
    <source>
        <dbReference type="ARBA" id="ARBA00022722"/>
    </source>
</evidence>
<keyword evidence="8" id="KW-1185">Reference proteome</keyword>
<dbReference type="GO" id="GO:0005737">
    <property type="term" value="C:cytoplasm"/>
    <property type="evidence" value="ECO:0007669"/>
    <property type="project" value="UniProtKB-SubCell"/>
</dbReference>
<comment type="function">
    <text evidence="6">Part of ribonuclease P, a protein complex that generates mature tRNA molecules by cleaving their 5'-ends.</text>
</comment>
<comment type="subcellular location">
    <subcellularLocation>
        <location evidence="6">Cytoplasm</location>
    </subcellularLocation>
</comment>
<comment type="catalytic activity">
    <reaction evidence="6">
        <text>Endonucleolytic cleavage of RNA, removing 5'-extranucleotides from tRNA precursor.</text>
        <dbReference type="EC" id="3.1.26.5"/>
    </reaction>
</comment>
<dbReference type="RefSeq" id="WP_256411280.1">
    <property type="nucleotide sequence ID" value="NZ_JANHDM010000003.1"/>
</dbReference>
<evidence type="ECO:0000256" key="2">
    <source>
        <dbReference type="ARBA" id="ARBA00022694"/>
    </source>
</evidence>
<dbReference type="GO" id="GO:0030677">
    <property type="term" value="C:ribonuclease P complex"/>
    <property type="evidence" value="ECO:0007669"/>
    <property type="project" value="UniProtKB-UniRule"/>
</dbReference>
<evidence type="ECO:0000313" key="8">
    <source>
        <dbReference type="Proteomes" id="UP001596118"/>
    </source>
</evidence>
<protein>
    <recommendedName>
        <fullName evidence="6">Ribonuclease P protein component 3</fullName>
        <shortName evidence="6">RNase P component 3</shortName>
        <ecNumber evidence="6">3.1.26.5</ecNumber>
    </recommendedName>
    <alternativeName>
        <fullName evidence="6">Rpp30</fullName>
    </alternativeName>
</protein>
<evidence type="ECO:0000256" key="6">
    <source>
        <dbReference type="HAMAP-Rule" id="MF_00756"/>
    </source>
</evidence>
<dbReference type="EC" id="3.1.26.5" evidence="6"/>
<dbReference type="GO" id="GO:0004526">
    <property type="term" value="F:ribonuclease P activity"/>
    <property type="evidence" value="ECO:0007669"/>
    <property type="project" value="UniProtKB-UniRule"/>
</dbReference>
<dbReference type="GO" id="GO:0001682">
    <property type="term" value="P:tRNA 5'-leader removal"/>
    <property type="evidence" value="ECO:0007669"/>
    <property type="project" value="UniProtKB-UniRule"/>
</dbReference>
<keyword evidence="5 6" id="KW-0378">Hydrolase</keyword>
<dbReference type="Proteomes" id="UP001596118">
    <property type="component" value="Unassembled WGS sequence"/>
</dbReference>
<evidence type="ECO:0000313" key="7">
    <source>
        <dbReference type="EMBL" id="MFC5278868.1"/>
    </source>
</evidence>
<evidence type="ECO:0000256" key="1">
    <source>
        <dbReference type="ARBA" id="ARBA00022490"/>
    </source>
</evidence>
<dbReference type="EMBL" id="JBHSKY010000007">
    <property type="protein sequence ID" value="MFC5278868.1"/>
    <property type="molecule type" value="Genomic_DNA"/>
</dbReference>
<keyword evidence="3 6" id="KW-0540">Nuclease</keyword>
<dbReference type="AlphaFoldDB" id="A0ABD5R1M2"/>
<dbReference type="InterPro" id="IPR002738">
    <property type="entry name" value="RNase_P_p30"/>
</dbReference>
<name>A0ABD5R1M2_9EURY</name>
<keyword evidence="4 6" id="KW-0255">Endonuclease</keyword>
<accession>A0ABD5R1M2</accession>
<evidence type="ECO:0000256" key="4">
    <source>
        <dbReference type="ARBA" id="ARBA00022759"/>
    </source>
</evidence>
<keyword evidence="1 6" id="KW-0963">Cytoplasm</keyword>
<comment type="caution">
    <text evidence="7">The sequence shown here is derived from an EMBL/GenBank/DDBJ whole genome shotgun (WGS) entry which is preliminary data.</text>
</comment>
<gene>
    <name evidence="6" type="primary">rnp3</name>
    <name evidence="7" type="ORF">ACFPM1_08890</name>
</gene>
<dbReference type="HAMAP" id="MF_00756">
    <property type="entry name" value="RNase_P_3"/>
    <property type="match status" value="1"/>
</dbReference>
<dbReference type="InterPro" id="IPR016195">
    <property type="entry name" value="Pol/histidinol_Pase-like"/>
</dbReference>
<dbReference type="Gene3D" id="3.20.20.140">
    <property type="entry name" value="Metal-dependent hydrolases"/>
    <property type="match status" value="1"/>
</dbReference>
<sequence length="244" mass="26272">MYEAVHAYPDGDATVARQAMTAARYGYDGIVVRTRAALEPGDGGGTRTAPATDPDAIADEYGVDVVDAVEIDADGPAAASGAVGNRRSDRAVVCVVGGDDRLNRYAVEESRVDVLVRPNAGSGGFNHVLARAARDNGVHVEFDLGPVLRETGGNRVRALADLRKLREIVTDYDAPHVVSANAASHLELRAPRELVAVAEEAGFEPEWVREGLRAWGKIAERNRDRLSGDFIEPGVRRGRYETER</sequence>
<evidence type="ECO:0000256" key="5">
    <source>
        <dbReference type="ARBA" id="ARBA00022801"/>
    </source>
</evidence>
<dbReference type="SUPFAM" id="SSF89550">
    <property type="entry name" value="PHP domain-like"/>
    <property type="match status" value="1"/>
</dbReference>
<keyword evidence="2 6" id="KW-0819">tRNA processing</keyword>
<proteinExistence type="inferred from homology"/>
<dbReference type="InterPro" id="IPR023539">
    <property type="entry name" value="RNase_P_comp-3_arc"/>
</dbReference>
<comment type="similarity">
    <text evidence="6">Belongs to the eukaryotic/archaeal RNase P protein component 3 family.</text>
</comment>
<comment type="subunit">
    <text evidence="6">Consists of a catalytic RNA component and at least 4-5 protein subunits.</text>
</comment>